<proteinExistence type="predicted"/>
<evidence type="ECO:0000313" key="3">
    <source>
        <dbReference type="WBParaSite" id="scaffold23691_cov147.g20153"/>
    </source>
</evidence>
<feature type="chain" id="PRO_5037034005" evidence="1">
    <location>
        <begin position="22"/>
        <end position="66"/>
    </location>
</feature>
<evidence type="ECO:0000256" key="1">
    <source>
        <dbReference type="SAM" id="SignalP"/>
    </source>
</evidence>
<feature type="signal peptide" evidence="1">
    <location>
        <begin position="1"/>
        <end position="21"/>
    </location>
</feature>
<accession>A0A915LYW2</accession>
<dbReference type="Proteomes" id="UP000887561">
    <property type="component" value="Unplaced"/>
</dbReference>
<keyword evidence="1" id="KW-0732">Signal</keyword>
<dbReference type="WBParaSite" id="scaffold23691_cov147.g20153">
    <property type="protein sequence ID" value="scaffold23691_cov147.g20153"/>
    <property type="gene ID" value="scaffold23691_cov147.g20153"/>
</dbReference>
<protein>
    <submittedName>
        <fullName evidence="3">Uncharacterized protein</fullName>
    </submittedName>
</protein>
<sequence>MSKVIFVFLLLAFLTLITEQAQEHLQMKDCGNITDPNLFDICKGEPYMYDCIADKCPTCCHKKEEI</sequence>
<dbReference type="AlphaFoldDB" id="A0A915LYW2"/>
<evidence type="ECO:0000313" key="2">
    <source>
        <dbReference type="Proteomes" id="UP000887561"/>
    </source>
</evidence>
<organism evidence="2 3">
    <name type="scientific">Meloidogyne javanica</name>
    <name type="common">Root-knot nematode worm</name>
    <dbReference type="NCBI Taxonomy" id="6303"/>
    <lineage>
        <taxon>Eukaryota</taxon>
        <taxon>Metazoa</taxon>
        <taxon>Ecdysozoa</taxon>
        <taxon>Nematoda</taxon>
        <taxon>Chromadorea</taxon>
        <taxon>Rhabditida</taxon>
        <taxon>Tylenchina</taxon>
        <taxon>Tylenchomorpha</taxon>
        <taxon>Tylenchoidea</taxon>
        <taxon>Meloidogynidae</taxon>
        <taxon>Meloidogyninae</taxon>
        <taxon>Meloidogyne</taxon>
        <taxon>Meloidogyne incognita group</taxon>
    </lineage>
</organism>
<name>A0A915LYW2_MELJA</name>
<reference evidence="3" key="1">
    <citation type="submission" date="2022-11" db="UniProtKB">
        <authorList>
            <consortium name="WormBaseParasite"/>
        </authorList>
    </citation>
    <scope>IDENTIFICATION</scope>
</reference>
<keyword evidence="2" id="KW-1185">Reference proteome</keyword>